<dbReference type="InterPro" id="IPR000719">
    <property type="entry name" value="Prot_kinase_dom"/>
</dbReference>
<dbReference type="GO" id="GO:0005524">
    <property type="term" value="F:ATP binding"/>
    <property type="evidence" value="ECO:0007669"/>
    <property type="project" value="InterPro"/>
</dbReference>
<organism evidence="3 4">
    <name type="scientific">Ophiobolus disseminans</name>
    <dbReference type="NCBI Taxonomy" id="1469910"/>
    <lineage>
        <taxon>Eukaryota</taxon>
        <taxon>Fungi</taxon>
        <taxon>Dikarya</taxon>
        <taxon>Ascomycota</taxon>
        <taxon>Pezizomycotina</taxon>
        <taxon>Dothideomycetes</taxon>
        <taxon>Pleosporomycetidae</taxon>
        <taxon>Pleosporales</taxon>
        <taxon>Pleosporineae</taxon>
        <taxon>Phaeosphaeriaceae</taxon>
        <taxon>Ophiobolus</taxon>
    </lineage>
</organism>
<gene>
    <name evidence="3" type="ORF">CC86DRAFT_105068</name>
</gene>
<dbReference type="Proteomes" id="UP000799424">
    <property type="component" value="Unassembled WGS sequence"/>
</dbReference>
<reference evidence="3" key="1">
    <citation type="journal article" date="2020" name="Stud. Mycol.">
        <title>101 Dothideomycetes genomes: a test case for predicting lifestyles and emergence of pathogens.</title>
        <authorList>
            <person name="Haridas S."/>
            <person name="Albert R."/>
            <person name="Binder M."/>
            <person name="Bloem J."/>
            <person name="Labutti K."/>
            <person name="Salamov A."/>
            <person name="Andreopoulos B."/>
            <person name="Baker S."/>
            <person name="Barry K."/>
            <person name="Bills G."/>
            <person name="Bluhm B."/>
            <person name="Cannon C."/>
            <person name="Castanera R."/>
            <person name="Culley D."/>
            <person name="Daum C."/>
            <person name="Ezra D."/>
            <person name="Gonzalez J."/>
            <person name="Henrissat B."/>
            <person name="Kuo A."/>
            <person name="Liang C."/>
            <person name="Lipzen A."/>
            <person name="Lutzoni F."/>
            <person name="Magnuson J."/>
            <person name="Mondo S."/>
            <person name="Nolan M."/>
            <person name="Ohm R."/>
            <person name="Pangilinan J."/>
            <person name="Park H.-J."/>
            <person name="Ramirez L."/>
            <person name="Alfaro M."/>
            <person name="Sun H."/>
            <person name="Tritt A."/>
            <person name="Yoshinaga Y."/>
            <person name="Zwiers L.-H."/>
            <person name="Turgeon B."/>
            <person name="Goodwin S."/>
            <person name="Spatafora J."/>
            <person name="Crous P."/>
            <person name="Grigoriev I."/>
        </authorList>
    </citation>
    <scope>NUCLEOTIDE SEQUENCE</scope>
    <source>
        <strain evidence="3">CBS 113818</strain>
    </source>
</reference>
<feature type="domain" description="Protein kinase" evidence="2">
    <location>
        <begin position="1"/>
        <end position="190"/>
    </location>
</feature>
<evidence type="ECO:0000313" key="3">
    <source>
        <dbReference type="EMBL" id="KAF2821498.1"/>
    </source>
</evidence>
<evidence type="ECO:0000259" key="2">
    <source>
        <dbReference type="PROSITE" id="PS50011"/>
    </source>
</evidence>
<proteinExistence type="predicted"/>
<name>A0A6A6ZKU0_9PLEO</name>
<evidence type="ECO:0000313" key="4">
    <source>
        <dbReference type="Proteomes" id="UP000799424"/>
    </source>
</evidence>
<evidence type="ECO:0000256" key="1">
    <source>
        <dbReference type="SAM" id="MobiDB-lite"/>
    </source>
</evidence>
<feature type="compositionally biased region" description="Acidic residues" evidence="1">
    <location>
        <begin position="240"/>
        <end position="278"/>
    </location>
</feature>
<dbReference type="EMBL" id="MU006237">
    <property type="protein sequence ID" value="KAF2821498.1"/>
    <property type="molecule type" value="Genomic_DNA"/>
</dbReference>
<feature type="region of interest" description="Disordered" evidence="1">
    <location>
        <begin position="233"/>
        <end position="301"/>
    </location>
</feature>
<dbReference type="InterPro" id="IPR011009">
    <property type="entry name" value="Kinase-like_dom_sf"/>
</dbReference>
<protein>
    <recommendedName>
        <fullName evidence="2">Protein kinase domain-containing protein</fullName>
    </recommendedName>
</protein>
<sequence length="301" mass="34422">MLTGRAIAPNRPTDLERNTPNSHLLTVVGWRPIVNTDIKLGNIVLGHTQPGHYPAYKTPKMTDFGLAFDNNKFWNRETKKSHNRPVWYYHIGTQGSRPPEIFIPIPHKTYGNAADDIRTDIWQMGKIMFALMEQDGIEADTSNYTFSHPNAYTMAWKRYYPELDRLIQRYVAVNPSGRPGIDYILWATRVGLQDWERANVAVDGANVHENLTWPWAEEEFPVVEETLRHRRWATKRRRDDDDDSDGESEADEDGENGEEHVEDDGSDGSSDGEVDDDGHDSGYADPMPPPRKKARRSDQST</sequence>
<dbReference type="PROSITE" id="PS50011">
    <property type="entry name" value="PROTEIN_KINASE_DOM"/>
    <property type="match status" value="1"/>
</dbReference>
<dbReference type="Gene3D" id="1.10.510.10">
    <property type="entry name" value="Transferase(Phosphotransferase) domain 1"/>
    <property type="match status" value="1"/>
</dbReference>
<dbReference type="OrthoDB" id="310217at2759"/>
<dbReference type="AlphaFoldDB" id="A0A6A6ZKU0"/>
<keyword evidence="4" id="KW-1185">Reference proteome</keyword>
<dbReference type="SUPFAM" id="SSF56112">
    <property type="entry name" value="Protein kinase-like (PK-like)"/>
    <property type="match status" value="1"/>
</dbReference>
<dbReference type="GO" id="GO:0004672">
    <property type="term" value="F:protein kinase activity"/>
    <property type="evidence" value="ECO:0007669"/>
    <property type="project" value="InterPro"/>
</dbReference>
<accession>A0A6A6ZKU0</accession>